<keyword evidence="2" id="KW-1185">Reference proteome</keyword>
<protein>
    <submittedName>
        <fullName evidence="1">Uncharacterized protein</fullName>
    </submittedName>
</protein>
<reference evidence="1 2" key="1">
    <citation type="submission" date="2016-06" db="EMBL/GenBank/DDBJ databases">
        <authorList>
            <person name="Kjaerup R.B."/>
            <person name="Dalgaard T.S."/>
            <person name="Juul-Madsen H.R."/>
        </authorList>
    </citation>
    <scope>NUCLEOTIDE SEQUENCE [LARGE SCALE GENOMIC DNA]</scope>
    <source>
        <strain evidence="1">3</strain>
    </source>
</reference>
<evidence type="ECO:0000313" key="1">
    <source>
        <dbReference type="EMBL" id="SBT09860.1"/>
    </source>
</evidence>
<proteinExistence type="predicted"/>
<sequence>MAVSAAVSRLLPCKLSISAAKFVRVCTAGNTRQWIPACNHRRTPRRLFQWPPPPACGIGERRRSGTTAPPWSSVAPSRSQAAAALVIEAAQVHGLGAQVQVKPFRLIRGPVFFPIPHMPDLKDLNNSVWSAPSCPPTDLPPASKRSYARTICFC</sequence>
<accession>A0A1A8XY11</accession>
<dbReference type="EMBL" id="FLQX01000159">
    <property type="protein sequence ID" value="SBT09860.1"/>
    <property type="molecule type" value="Genomic_DNA"/>
</dbReference>
<gene>
    <name evidence="1" type="ORF">ACCAA_790032</name>
</gene>
<dbReference type="AlphaFoldDB" id="A0A1A8XY11"/>
<organism evidence="1 2">
    <name type="scientific">Candidatus Accumulibacter aalborgensis</name>
    <dbReference type="NCBI Taxonomy" id="1860102"/>
    <lineage>
        <taxon>Bacteria</taxon>
        <taxon>Pseudomonadati</taxon>
        <taxon>Pseudomonadota</taxon>
        <taxon>Betaproteobacteria</taxon>
        <taxon>Candidatus Accumulibacter</taxon>
    </lineage>
</organism>
<name>A0A1A8XY11_9PROT</name>
<evidence type="ECO:0000313" key="2">
    <source>
        <dbReference type="Proteomes" id="UP000199169"/>
    </source>
</evidence>
<dbReference type="Proteomes" id="UP000199169">
    <property type="component" value="Unassembled WGS sequence"/>
</dbReference>